<reference evidence="3" key="1">
    <citation type="submission" date="2018-02" db="EMBL/GenBank/DDBJ databases">
        <authorList>
            <person name="Hausmann B."/>
        </authorList>
    </citation>
    <scope>NUCLEOTIDE SEQUENCE [LARGE SCALE GENOMIC DNA]</scope>
    <source>
        <strain evidence="3">Peat soil MAG SbF1</strain>
    </source>
</reference>
<evidence type="ECO:0000259" key="1">
    <source>
        <dbReference type="Pfam" id="PF15978"/>
    </source>
</evidence>
<accession>A0A2U3L1R9</accession>
<proteinExistence type="predicted"/>
<dbReference type="EMBL" id="OMOF01000268">
    <property type="protein sequence ID" value="SPF45838.1"/>
    <property type="molecule type" value="Genomic_DNA"/>
</dbReference>
<dbReference type="AlphaFoldDB" id="A0A2U3L1R9"/>
<dbReference type="InterPro" id="IPR032750">
    <property type="entry name" value="TnsD_C"/>
</dbReference>
<evidence type="ECO:0000313" key="3">
    <source>
        <dbReference type="Proteomes" id="UP000238916"/>
    </source>
</evidence>
<name>A0A2U3L1R9_9FIRM</name>
<gene>
    <name evidence="2" type="ORF">SBF1_340031</name>
</gene>
<evidence type="ECO:0000313" key="2">
    <source>
        <dbReference type="EMBL" id="SPF45838.1"/>
    </source>
</evidence>
<protein>
    <submittedName>
        <fullName evidence="2">Tn7-like transposition protein D</fullName>
    </submittedName>
</protein>
<dbReference type="Pfam" id="PF15978">
    <property type="entry name" value="TnsD"/>
    <property type="match status" value="1"/>
</dbReference>
<sequence length="182" mass="21789">MSVSPLNEEYRERLLQMLTEYPELSRTDLRNECPKEYSFLYRHDREWLFEMLPTGKPQTGSKGYVDWNQRDHEVLSQLQKAQMDLLNREKPIRISKTSLGKEIANLSLLEKHLHKLPCCTEYIDKVSEKKQQFQLRRCQITIVRMQEEGLLLLEWRIQREAGIRKDDYKLIMDKLDYGNNLA</sequence>
<feature type="domain" description="Transposon Tn7 transposition protein TnsD C-terminal" evidence="1">
    <location>
        <begin position="7"/>
        <end position="123"/>
    </location>
</feature>
<organism evidence="2 3">
    <name type="scientific">Candidatus Desulfosporosinus infrequens</name>
    <dbReference type="NCBI Taxonomy" id="2043169"/>
    <lineage>
        <taxon>Bacteria</taxon>
        <taxon>Bacillati</taxon>
        <taxon>Bacillota</taxon>
        <taxon>Clostridia</taxon>
        <taxon>Eubacteriales</taxon>
        <taxon>Desulfitobacteriaceae</taxon>
        <taxon>Desulfosporosinus</taxon>
    </lineage>
</organism>
<dbReference type="Proteomes" id="UP000238916">
    <property type="component" value="Unassembled WGS sequence"/>
</dbReference>